<sequence>MVLLFHAYARWADIYPFGSRFTGVPVFAYGMLGVQLFFMISGFVILMTLEKCSGFLSFMLKRWLRLFPAMLICSIFIFITAGYFPERPAGQPVLRDMLPGLSFIEPYVWSKLLHAPQGALEGVFWSLYIEVKFYVLFGLMYFVLGSRAALTGLALLFFASVLSGLLLPVDGAAQSRMVSLASTLLYWSGAQHFGWFAAGALYFRYFKHGKKWDLGLAVVLTCCAALAYGKGVEEVVAALVVVALFSLAITAGLAQKLCASPVLVWLGVISYPLYLLHENLMVAMIIQIGRVAPWLPAILIPLIPILIVMALAALVAQLAEPWLRQRLRGVIARVMPAPRTSS</sequence>
<dbReference type="InterPro" id="IPR050879">
    <property type="entry name" value="Acyltransferase_3"/>
</dbReference>
<dbReference type="PANTHER" id="PTHR23028:SF53">
    <property type="entry name" value="ACYL_TRANSF_3 DOMAIN-CONTAINING PROTEIN"/>
    <property type="match status" value="1"/>
</dbReference>
<dbReference type="InterPro" id="IPR002656">
    <property type="entry name" value="Acyl_transf_3_dom"/>
</dbReference>
<feature type="domain" description="Acyltransferase 3" evidence="2">
    <location>
        <begin position="2"/>
        <end position="312"/>
    </location>
</feature>
<feature type="transmembrane region" description="Helical" evidence="1">
    <location>
        <begin position="294"/>
        <end position="319"/>
    </location>
</feature>
<gene>
    <name evidence="3" type="ORF">GCM10011396_05670</name>
</gene>
<dbReference type="GO" id="GO:0009103">
    <property type="term" value="P:lipopolysaccharide biosynthetic process"/>
    <property type="evidence" value="ECO:0007669"/>
    <property type="project" value="TreeGrafter"/>
</dbReference>
<name>A0A916XCF6_9BURK</name>
<accession>A0A916XCF6</accession>
<dbReference type="Pfam" id="PF01757">
    <property type="entry name" value="Acyl_transf_3"/>
    <property type="match status" value="1"/>
</dbReference>
<dbReference type="PANTHER" id="PTHR23028">
    <property type="entry name" value="ACETYLTRANSFERASE"/>
    <property type="match status" value="1"/>
</dbReference>
<reference evidence="3" key="2">
    <citation type="submission" date="2020-09" db="EMBL/GenBank/DDBJ databases">
        <authorList>
            <person name="Sun Q."/>
            <person name="Zhou Y."/>
        </authorList>
    </citation>
    <scope>NUCLEOTIDE SEQUENCE</scope>
    <source>
        <strain evidence="3">CGMCC 1.10998</strain>
    </source>
</reference>
<protein>
    <recommendedName>
        <fullName evidence="2">Acyltransferase 3 domain-containing protein</fullName>
    </recommendedName>
</protein>
<evidence type="ECO:0000313" key="4">
    <source>
        <dbReference type="Proteomes" id="UP000637423"/>
    </source>
</evidence>
<keyword evidence="1" id="KW-0812">Transmembrane</keyword>
<feature type="transmembrane region" description="Helical" evidence="1">
    <location>
        <begin position="184"/>
        <end position="205"/>
    </location>
</feature>
<evidence type="ECO:0000256" key="1">
    <source>
        <dbReference type="SAM" id="Phobius"/>
    </source>
</evidence>
<feature type="transmembrane region" description="Helical" evidence="1">
    <location>
        <begin position="26"/>
        <end position="46"/>
    </location>
</feature>
<dbReference type="Proteomes" id="UP000637423">
    <property type="component" value="Unassembled WGS sequence"/>
</dbReference>
<dbReference type="GO" id="GO:0016747">
    <property type="term" value="F:acyltransferase activity, transferring groups other than amino-acyl groups"/>
    <property type="evidence" value="ECO:0007669"/>
    <property type="project" value="InterPro"/>
</dbReference>
<reference evidence="3" key="1">
    <citation type="journal article" date="2014" name="Int. J. Syst. Evol. Microbiol.">
        <title>Complete genome sequence of Corynebacterium casei LMG S-19264T (=DSM 44701T), isolated from a smear-ripened cheese.</title>
        <authorList>
            <consortium name="US DOE Joint Genome Institute (JGI-PGF)"/>
            <person name="Walter F."/>
            <person name="Albersmeier A."/>
            <person name="Kalinowski J."/>
            <person name="Ruckert C."/>
        </authorList>
    </citation>
    <scope>NUCLEOTIDE SEQUENCE</scope>
    <source>
        <strain evidence="3">CGMCC 1.10998</strain>
    </source>
</reference>
<comment type="caution">
    <text evidence="3">The sequence shown here is derived from an EMBL/GenBank/DDBJ whole genome shotgun (WGS) entry which is preliminary data.</text>
</comment>
<dbReference type="EMBL" id="BMED01000001">
    <property type="protein sequence ID" value="GGC61580.1"/>
    <property type="molecule type" value="Genomic_DNA"/>
</dbReference>
<keyword evidence="1" id="KW-1133">Transmembrane helix</keyword>
<keyword evidence="1" id="KW-0472">Membrane</keyword>
<dbReference type="GO" id="GO:0016020">
    <property type="term" value="C:membrane"/>
    <property type="evidence" value="ECO:0007669"/>
    <property type="project" value="TreeGrafter"/>
</dbReference>
<keyword evidence="4" id="KW-1185">Reference proteome</keyword>
<evidence type="ECO:0000259" key="2">
    <source>
        <dbReference type="Pfam" id="PF01757"/>
    </source>
</evidence>
<feature type="transmembrane region" description="Helical" evidence="1">
    <location>
        <begin position="262"/>
        <end position="288"/>
    </location>
</feature>
<evidence type="ECO:0000313" key="3">
    <source>
        <dbReference type="EMBL" id="GGC61580.1"/>
    </source>
</evidence>
<dbReference type="AlphaFoldDB" id="A0A916XCF6"/>
<feature type="transmembrane region" description="Helical" evidence="1">
    <location>
        <begin position="66"/>
        <end position="84"/>
    </location>
</feature>
<feature type="transmembrane region" description="Helical" evidence="1">
    <location>
        <begin position="123"/>
        <end position="143"/>
    </location>
</feature>
<feature type="transmembrane region" description="Helical" evidence="1">
    <location>
        <begin position="150"/>
        <end position="169"/>
    </location>
</feature>
<feature type="transmembrane region" description="Helical" evidence="1">
    <location>
        <begin position="235"/>
        <end position="255"/>
    </location>
</feature>
<organism evidence="3 4">
    <name type="scientific">Undibacterium terreum</name>
    <dbReference type="NCBI Taxonomy" id="1224302"/>
    <lineage>
        <taxon>Bacteria</taxon>
        <taxon>Pseudomonadati</taxon>
        <taxon>Pseudomonadota</taxon>
        <taxon>Betaproteobacteria</taxon>
        <taxon>Burkholderiales</taxon>
        <taxon>Oxalobacteraceae</taxon>
        <taxon>Undibacterium</taxon>
    </lineage>
</organism>
<proteinExistence type="predicted"/>